<feature type="binding site" description="axial binding residue" evidence="6">
    <location>
        <position position="92"/>
    </location>
    <ligand>
        <name>heme c</name>
        <dbReference type="ChEBI" id="CHEBI:61717"/>
        <label>1</label>
    </ligand>
    <ligandPart>
        <name>Fe</name>
        <dbReference type="ChEBI" id="CHEBI:18248"/>
    </ligandPart>
</feature>
<protein>
    <submittedName>
        <fullName evidence="9">Cytochrome C</fullName>
    </submittedName>
</protein>
<evidence type="ECO:0000256" key="5">
    <source>
        <dbReference type="ARBA" id="ARBA00023004"/>
    </source>
</evidence>
<comment type="caution">
    <text evidence="9">The sequence shown here is derived from an EMBL/GenBank/DDBJ whole genome shotgun (WGS) entry which is preliminary data.</text>
</comment>
<dbReference type="InterPro" id="IPR020942">
    <property type="entry name" value="Cyt_c_III_dom"/>
</dbReference>
<keyword evidence="5 6" id="KW-0408">Iron</keyword>
<evidence type="ECO:0000256" key="1">
    <source>
        <dbReference type="ARBA" id="ARBA00022448"/>
    </source>
</evidence>
<dbReference type="GO" id="GO:0009055">
    <property type="term" value="F:electron transfer activity"/>
    <property type="evidence" value="ECO:0007669"/>
    <property type="project" value="InterPro"/>
</dbReference>
<keyword evidence="2 6" id="KW-0349">Heme</keyword>
<evidence type="ECO:0000256" key="2">
    <source>
        <dbReference type="ARBA" id="ARBA00022617"/>
    </source>
</evidence>
<evidence type="ECO:0000256" key="7">
    <source>
        <dbReference type="SAM" id="SignalP"/>
    </source>
</evidence>
<feature type="binding site" description="axial binding residue" evidence="6">
    <location>
        <position position="59"/>
    </location>
    <ligand>
        <name>heme c</name>
        <dbReference type="ChEBI" id="CHEBI:61717"/>
        <label>1</label>
    </ligand>
    <ligandPart>
        <name>Fe</name>
        <dbReference type="ChEBI" id="CHEBI:18248"/>
    </ligandPart>
</feature>
<feature type="binding site" description="axial binding residue" evidence="6">
    <location>
        <position position="89"/>
    </location>
    <ligand>
        <name>heme c</name>
        <dbReference type="ChEBI" id="CHEBI:61717"/>
        <label>1</label>
    </ligand>
    <ligandPart>
        <name>Fe</name>
        <dbReference type="ChEBI" id="CHEBI:18248"/>
    </ligandPart>
</feature>
<evidence type="ECO:0000313" key="9">
    <source>
        <dbReference type="EMBL" id="GBC62702.1"/>
    </source>
</evidence>
<dbReference type="AlphaFoldDB" id="A0A401G0E2"/>
<keyword evidence="1" id="KW-0813">Transport</keyword>
<feature type="binding site" description="axial binding residue" evidence="6">
    <location>
        <position position="112"/>
    </location>
    <ligand>
        <name>heme c</name>
        <dbReference type="ChEBI" id="CHEBI:61717"/>
        <label>1</label>
    </ligand>
    <ligandPart>
        <name>Fe</name>
        <dbReference type="ChEBI" id="CHEBI:18248"/>
    </ligandPart>
</feature>
<evidence type="ECO:0000259" key="8">
    <source>
        <dbReference type="Pfam" id="PF02085"/>
    </source>
</evidence>
<keyword evidence="3 6" id="KW-0479">Metal-binding</keyword>
<reference evidence="10" key="1">
    <citation type="submission" date="2017-11" db="EMBL/GenBank/DDBJ databases">
        <authorList>
            <person name="Watanabe M."/>
            <person name="Kojima H."/>
        </authorList>
    </citation>
    <scope>NUCLEOTIDE SEQUENCE [LARGE SCALE GENOMIC DNA]</scope>
    <source>
        <strain evidence="10">Tokyo 01</strain>
    </source>
</reference>
<keyword evidence="4" id="KW-0249">Electron transport</keyword>
<name>A0A401G0E2_9BACT</name>
<dbReference type="PRINTS" id="PR00609">
    <property type="entry name" value="CYTOCHROMEC3"/>
</dbReference>
<keyword evidence="7" id="KW-0732">Signal</keyword>
<proteinExistence type="predicted"/>
<dbReference type="EMBL" id="BEXT01000001">
    <property type="protein sequence ID" value="GBC62702.1"/>
    <property type="molecule type" value="Genomic_DNA"/>
</dbReference>
<gene>
    <name evidence="9" type="ORF">DENIS_3679</name>
</gene>
<feature type="binding site" description="axial binding residue" evidence="6">
    <location>
        <position position="60"/>
    </location>
    <ligand>
        <name>heme c</name>
        <dbReference type="ChEBI" id="CHEBI:61717"/>
        <label>1</label>
    </ligand>
    <ligandPart>
        <name>Fe</name>
        <dbReference type="ChEBI" id="CHEBI:18248"/>
    </ligandPart>
</feature>
<dbReference type="OrthoDB" id="5421852at2"/>
<dbReference type="InterPro" id="IPR002322">
    <property type="entry name" value="Cyt_c_III"/>
</dbReference>
<keyword evidence="10" id="KW-1185">Reference proteome</keyword>
<evidence type="ECO:0000256" key="4">
    <source>
        <dbReference type="ARBA" id="ARBA00022982"/>
    </source>
</evidence>
<reference evidence="10" key="2">
    <citation type="submission" date="2019-01" db="EMBL/GenBank/DDBJ databases">
        <title>Genome sequence of Desulfonema ishimotonii strain Tokyo 01.</title>
        <authorList>
            <person name="Fukui M."/>
        </authorList>
    </citation>
    <scope>NUCLEOTIDE SEQUENCE [LARGE SCALE GENOMIC DNA]</scope>
    <source>
        <strain evidence="10">Tokyo 01</strain>
    </source>
</reference>
<evidence type="ECO:0000256" key="6">
    <source>
        <dbReference type="PIRSR" id="PIRSR602322-1"/>
    </source>
</evidence>
<organism evidence="9 10">
    <name type="scientific">Desulfonema ishimotonii</name>
    <dbReference type="NCBI Taxonomy" id="45657"/>
    <lineage>
        <taxon>Bacteria</taxon>
        <taxon>Pseudomonadati</taxon>
        <taxon>Thermodesulfobacteriota</taxon>
        <taxon>Desulfobacteria</taxon>
        <taxon>Desulfobacterales</taxon>
        <taxon>Desulfococcaceae</taxon>
        <taxon>Desulfonema</taxon>
    </lineage>
</organism>
<feature type="binding site" description="axial binding residue" evidence="6">
    <location>
        <position position="56"/>
    </location>
    <ligand>
        <name>heme c</name>
        <dbReference type="ChEBI" id="CHEBI:61717"/>
        <label>1</label>
    </ligand>
    <ligandPart>
        <name>Fe</name>
        <dbReference type="ChEBI" id="CHEBI:18248"/>
    </ligandPart>
</feature>
<feature type="binding site" description="axial binding residue" evidence="6">
    <location>
        <position position="111"/>
    </location>
    <ligand>
        <name>heme c</name>
        <dbReference type="ChEBI" id="CHEBI:61717"/>
        <label>1</label>
    </ligand>
    <ligandPart>
        <name>Fe</name>
        <dbReference type="ChEBI" id="CHEBI:18248"/>
    </ligandPart>
</feature>
<dbReference type="RefSeq" id="WP_124329857.1">
    <property type="nucleotide sequence ID" value="NZ_BEXT01000001.1"/>
</dbReference>
<feature type="signal peptide" evidence="7">
    <location>
        <begin position="1"/>
        <end position="23"/>
    </location>
</feature>
<feature type="chain" id="PRO_5019072610" evidence="7">
    <location>
        <begin position="24"/>
        <end position="115"/>
    </location>
</feature>
<evidence type="ECO:0000313" key="10">
    <source>
        <dbReference type="Proteomes" id="UP000288096"/>
    </source>
</evidence>
<dbReference type="InterPro" id="IPR036280">
    <property type="entry name" value="Multihaem_cyt_sf"/>
</dbReference>
<feature type="domain" description="Class III cytochrome C" evidence="8">
    <location>
        <begin position="37"/>
        <end position="112"/>
    </location>
</feature>
<dbReference type="Gene3D" id="3.90.10.10">
    <property type="entry name" value="Cytochrome C3"/>
    <property type="match status" value="1"/>
</dbReference>
<sequence>MKFRTVLPVVIGILMFAVVMAMAAGDKGAENISLYGGKSGEVPFPHQRHQATLGDCNTCHELFPQEAGSIERLKAAKELKKKQVMNKHCIRCHRAMKREGTRSGPTSCKECHVKK</sequence>
<dbReference type="CDD" id="cd08168">
    <property type="entry name" value="Cytochrom_C3"/>
    <property type="match status" value="1"/>
</dbReference>
<feature type="binding site" description="axial binding residue" evidence="6">
    <location>
        <position position="49"/>
    </location>
    <ligand>
        <name>heme c</name>
        <dbReference type="ChEBI" id="CHEBI:61717"/>
        <label>1</label>
    </ligand>
    <ligandPart>
        <name>Fe</name>
        <dbReference type="ChEBI" id="CHEBI:18248"/>
    </ligandPart>
</feature>
<feature type="binding site" description="axial binding residue" evidence="6">
    <location>
        <position position="93"/>
    </location>
    <ligand>
        <name>heme c</name>
        <dbReference type="ChEBI" id="CHEBI:61717"/>
        <label>1</label>
    </ligand>
    <ligandPart>
        <name>Fe</name>
        <dbReference type="ChEBI" id="CHEBI:18248"/>
    </ligandPart>
</feature>
<evidence type="ECO:0000256" key="3">
    <source>
        <dbReference type="ARBA" id="ARBA00022723"/>
    </source>
</evidence>
<dbReference type="GO" id="GO:0046872">
    <property type="term" value="F:metal ion binding"/>
    <property type="evidence" value="ECO:0007669"/>
    <property type="project" value="UniProtKB-KW"/>
</dbReference>
<feature type="binding site" description="axial binding residue" evidence="6">
    <location>
        <position position="108"/>
    </location>
    <ligand>
        <name>heme c</name>
        <dbReference type="ChEBI" id="CHEBI:61717"/>
        <label>1</label>
    </ligand>
    <ligandPart>
        <name>Fe</name>
        <dbReference type="ChEBI" id="CHEBI:18248"/>
    </ligandPart>
</feature>
<dbReference type="Proteomes" id="UP000288096">
    <property type="component" value="Unassembled WGS sequence"/>
</dbReference>
<dbReference type="SUPFAM" id="SSF48695">
    <property type="entry name" value="Multiheme cytochromes"/>
    <property type="match status" value="1"/>
</dbReference>
<dbReference type="GO" id="GO:0020037">
    <property type="term" value="F:heme binding"/>
    <property type="evidence" value="ECO:0007669"/>
    <property type="project" value="InterPro"/>
</dbReference>
<accession>A0A401G0E2</accession>
<dbReference type="Pfam" id="PF02085">
    <property type="entry name" value="Cytochrom_CIII"/>
    <property type="match status" value="1"/>
</dbReference>
<comment type="cofactor">
    <cofactor evidence="6">
        <name>heme c</name>
        <dbReference type="ChEBI" id="CHEBI:61717"/>
    </cofactor>
    <text evidence="6">Binds 4 heme c groups covalently per monomer.</text>
</comment>
<feature type="binding site" description="axial binding residue" evidence="6">
    <location>
        <position position="46"/>
    </location>
    <ligand>
        <name>heme c</name>
        <dbReference type="ChEBI" id="CHEBI:61717"/>
        <label>1</label>
    </ligand>
    <ligandPart>
        <name>Fe</name>
        <dbReference type="ChEBI" id="CHEBI:18248"/>
    </ligandPart>
</feature>